<evidence type="ECO:0000313" key="1">
    <source>
        <dbReference type="EMBL" id="CBX31488.1"/>
    </source>
</evidence>
<dbReference type="AlphaFoldDB" id="E1YJN4"/>
<accession>E1YJN4</accession>
<proteinExistence type="predicted"/>
<organism evidence="1">
    <name type="scientific">uncultured Desulfobacterium sp</name>
    <dbReference type="NCBI Taxonomy" id="201089"/>
    <lineage>
        <taxon>Bacteria</taxon>
        <taxon>Pseudomonadati</taxon>
        <taxon>Thermodesulfobacteriota</taxon>
        <taxon>Desulfobacteria</taxon>
        <taxon>Desulfobacterales</taxon>
        <taxon>Desulfobacteriaceae</taxon>
        <taxon>Desulfobacterium</taxon>
        <taxon>environmental samples</taxon>
    </lineage>
</organism>
<reference evidence="1" key="1">
    <citation type="journal article" date="2011" name="Environ. Microbiol.">
        <title>Genomic insights into the metabolic potential of the polycyclic aromatic hydrocarbon degrading sulfate-reducing Deltaproteobacterium N47.</title>
        <authorList>
            <person name="Bergmann F."/>
            <person name="Selesi D."/>
            <person name="Weinmaier T."/>
            <person name="Tischler P."/>
            <person name="Rattei T."/>
            <person name="Meckenstock R.U."/>
        </authorList>
    </citation>
    <scope>NUCLEOTIDE SEQUENCE</scope>
</reference>
<protein>
    <submittedName>
        <fullName evidence="1">Uncharacterized protein</fullName>
    </submittedName>
</protein>
<dbReference type="EMBL" id="FR695877">
    <property type="protein sequence ID" value="CBX31488.1"/>
    <property type="molecule type" value="Genomic_DNA"/>
</dbReference>
<gene>
    <name evidence="1" type="ORF">N47_E50000</name>
</gene>
<sequence>MSFSPKATIMSIPLILSNYRNKNISDRIYRIFVKPLRGE</sequence>
<name>E1YJN4_9BACT</name>